<evidence type="ECO:0000313" key="3">
    <source>
        <dbReference type="Proteomes" id="UP001196661"/>
    </source>
</evidence>
<sequence>MRIFIDCDVLLDVGLDRKPFVETSSVLMDYLEANPQTGCIAWHSLSNIYYIASKTTSKDQARDFIADLCRFLYVVPTGNQDVLTALEQPMSDFEDALQVSAALACEAEYIITRNLDDYANAPLPACAPDKFIEQISPAE</sequence>
<name>A0ABS5Y2G1_9CYAN</name>
<dbReference type="InterPro" id="IPR002716">
    <property type="entry name" value="PIN_dom"/>
</dbReference>
<evidence type="ECO:0000313" key="2">
    <source>
        <dbReference type="EMBL" id="MBT9312039.1"/>
    </source>
</evidence>
<dbReference type="SUPFAM" id="SSF88723">
    <property type="entry name" value="PIN domain-like"/>
    <property type="match status" value="1"/>
</dbReference>
<gene>
    <name evidence="2" type="ORF">IXB28_07455</name>
</gene>
<organism evidence="2 3">
    <name type="scientific">Leptothoe kymatousa TAU-MAC 1615</name>
    <dbReference type="NCBI Taxonomy" id="2364775"/>
    <lineage>
        <taxon>Bacteria</taxon>
        <taxon>Bacillati</taxon>
        <taxon>Cyanobacteriota</taxon>
        <taxon>Cyanophyceae</taxon>
        <taxon>Nodosilineales</taxon>
        <taxon>Cymatolegaceae</taxon>
        <taxon>Leptothoe</taxon>
        <taxon>Leptothoe kymatousa</taxon>
    </lineage>
</organism>
<evidence type="ECO:0000259" key="1">
    <source>
        <dbReference type="Pfam" id="PF13470"/>
    </source>
</evidence>
<proteinExistence type="predicted"/>
<dbReference type="RefSeq" id="WP_215617889.1">
    <property type="nucleotide sequence ID" value="NZ_JADOER010000004.1"/>
</dbReference>
<dbReference type="Pfam" id="PF13470">
    <property type="entry name" value="PIN_3"/>
    <property type="match status" value="1"/>
</dbReference>
<accession>A0ABS5Y2G1</accession>
<protein>
    <submittedName>
        <fullName evidence="2">PIN domain-containing protein</fullName>
    </submittedName>
</protein>
<feature type="domain" description="PIN" evidence="1">
    <location>
        <begin position="2"/>
        <end position="115"/>
    </location>
</feature>
<dbReference type="EMBL" id="JADOER010000004">
    <property type="protein sequence ID" value="MBT9312039.1"/>
    <property type="molecule type" value="Genomic_DNA"/>
</dbReference>
<reference evidence="2 3" key="1">
    <citation type="journal article" date="2021" name="Mar. Drugs">
        <title>Genome Reduction and Secondary Metabolism of the Marine Sponge-Associated Cyanobacterium Leptothoe.</title>
        <authorList>
            <person name="Konstantinou D."/>
            <person name="Popin R.V."/>
            <person name="Fewer D.P."/>
            <person name="Sivonen K."/>
            <person name="Gkelis S."/>
        </authorList>
    </citation>
    <scope>NUCLEOTIDE SEQUENCE [LARGE SCALE GENOMIC DNA]</scope>
    <source>
        <strain evidence="2 3">TAU-MAC 1615</strain>
    </source>
</reference>
<dbReference type="Proteomes" id="UP001196661">
    <property type="component" value="Unassembled WGS sequence"/>
</dbReference>
<dbReference type="InterPro" id="IPR029060">
    <property type="entry name" value="PIN-like_dom_sf"/>
</dbReference>
<keyword evidence="3" id="KW-1185">Reference proteome</keyword>
<comment type="caution">
    <text evidence="2">The sequence shown here is derived from an EMBL/GenBank/DDBJ whole genome shotgun (WGS) entry which is preliminary data.</text>
</comment>